<dbReference type="SMART" id="SM00052">
    <property type="entry name" value="EAL"/>
    <property type="match status" value="1"/>
</dbReference>
<feature type="domain" description="EAL" evidence="1">
    <location>
        <begin position="1"/>
        <end position="207"/>
    </location>
</feature>
<dbReference type="EMBL" id="AP018738">
    <property type="protein sequence ID" value="BBE50975.1"/>
    <property type="molecule type" value="Genomic_DNA"/>
</dbReference>
<evidence type="ECO:0000313" key="2">
    <source>
        <dbReference type="EMBL" id="BBE50975.1"/>
    </source>
</evidence>
<evidence type="ECO:0000313" key="3">
    <source>
        <dbReference type="Proteomes" id="UP000033070"/>
    </source>
</evidence>
<accession>A0A2Z6GCU2</accession>
<proteinExistence type="predicted"/>
<dbReference type="InterPro" id="IPR001633">
    <property type="entry name" value="EAL_dom"/>
</dbReference>
<dbReference type="SUPFAM" id="SSF141868">
    <property type="entry name" value="EAL domain-like"/>
    <property type="match status" value="1"/>
</dbReference>
<reference evidence="2 3" key="1">
    <citation type="submission" date="2018-06" db="EMBL/GenBank/DDBJ databases">
        <title>OYT1 Genome Sequencing.</title>
        <authorList>
            <person name="Kato S."/>
            <person name="Itoh T."/>
            <person name="Ohkuma M."/>
        </authorList>
    </citation>
    <scope>NUCLEOTIDE SEQUENCE [LARGE SCALE GENOMIC DNA]</scope>
    <source>
        <strain evidence="2 3">OYT1</strain>
    </source>
</reference>
<evidence type="ECO:0000259" key="1">
    <source>
        <dbReference type="PROSITE" id="PS50883"/>
    </source>
</evidence>
<dbReference type="PROSITE" id="PS50883">
    <property type="entry name" value="EAL"/>
    <property type="match status" value="1"/>
</dbReference>
<dbReference type="InterPro" id="IPR050706">
    <property type="entry name" value="Cyclic-di-GMP_PDE-like"/>
</dbReference>
<sequence length="358" mass="39993">MVMPSDFIPVAEQSDLIKEITRHMFPKLIKDMLVLMDIDEKLTMSFNASAKDFHDSSFARLMLEILGTSQLPAHALQVELTETATLEAGDTIKANIMPLREAGLGFAMDDFGMGYSSLDTLSKWPFTTIKLDQGIVSRMMDSNKSSTIVESSVRMAHELGISVVAEGVETNEQYQHLLEAGCTKIQGYWISKPLPLDRFIAFVEEDIRWSGIPIGLIHMAIIDHVQWRKQLVSEVVKLAALAQDSPQRNCQNVPPLSCKDCRLGQWYHGAGKAFSDRQSYIELAQPHCDFHEVGLLLVKMIQEGADLEALTPHLRELSDHSMTVLSKLQALENEGLIDMHAAHGEWTAHSLHPSKCND</sequence>
<dbReference type="PANTHER" id="PTHR33121:SF70">
    <property type="entry name" value="SIGNALING PROTEIN YKOW"/>
    <property type="match status" value="1"/>
</dbReference>
<dbReference type="InterPro" id="IPR035919">
    <property type="entry name" value="EAL_sf"/>
</dbReference>
<dbReference type="KEGG" id="fam:OYT1_ch1419"/>
<gene>
    <name evidence="2" type="ORF">OYT1_ch1419</name>
</gene>
<dbReference type="Pfam" id="PF13682">
    <property type="entry name" value="CZB"/>
    <property type="match status" value="1"/>
</dbReference>
<dbReference type="STRING" id="1188319.OYT1_02079"/>
<dbReference type="InterPro" id="IPR025991">
    <property type="entry name" value="Chemoreceptor_zinc-bind_dom"/>
</dbReference>
<protein>
    <submittedName>
        <fullName evidence="2">Putative signaling protein</fullName>
    </submittedName>
</protein>
<dbReference type="Pfam" id="PF00563">
    <property type="entry name" value="EAL"/>
    <property type="match status" value="1"/>
</dbReference>
<dbReference type="GO" id="GO:0071111">
    <property type="term" value="F:cyclic-guanylate-specific phosphodiesterase activity"/>
    <property type="evidence" value="ECO:0007669"/>
    <property type="project" value="InterPro"/>
</dbReference>
<dbReference type="RefSeq" id="WP_062627195.1">
    <property type="nucleotide sequence ID" value="NZ_AP018738.1"/>
</dbReference>
<dbReference type="Gene3D" id="3.20.20.450">
    <property type="entry name" value="EAL domain"/>
    <property type="match status" value="1"/>
</dbReference>
<keyword evidence="3" id="KW-1185">Reference proteome</keyword>
<dbReference type="AlphaFoldDB" id="A0A2Z6GCU2"/>
<dbReference type="PANTHER" id="PTHR33121">
    <property type="entry name" value="CYCLIC DI-GMP PHOSPHODIESTERASE PDEF"/>
    <property type="match status" value="1"/>
</dbReference>
<dbReference type="Gene3D" id="1.20.120.30">
    <property type="entry name" value="Aspartate receptor, ligand-binding domain"/>
    <property type="match status" value="1"/>
</dbReference>
<name>A0A2Z6GCU2_9PROT</name>
<organism evidence="2 3">
    <name type="scientific">Ferriphaselus amnicola</name>
    <dbReference type="NCBI Taxonomy" id="1188319"/>
    <lineage>
        <taxon>Bacteria</taxon>
        <taxon>Pseudomonadati</taxon>
        <taxon>Pseudomonadota</taxon>
        <taxon>Betaproteobacteria</taxon>
        <taxon>Nitrosomonadales</taxon>
        <taxon>Gallionellaceae</taxon>
        <taxon>Ferriphaselus</taxon>
    </lineage>
</organism>
<dbReference type="Proteomes" id="UP000033070">
    <property type="component" value="Chromosome"/>
</dbReference>
<dbReference type="CDD" id="cd01948">
    <property type="entry name" value="EAL"/>
    <property type="match status" value="1"/>
</dbReference>